<dbReference type="InterPro" id="IPR013320">
    <property type="entry name" value="ConA-like_dom_sf"/>
</dbReference>
<keyword evidence="2" id="KW-0326">Glycosidase</keyword>
<dbReference type="PANTHER" id="PTHR34002:SF9">
    <property type="entry name" value="XYLOGLUCAN-SPECIFIC ENDO-BETA-1,4-GLUCANASE A"/>
    <property type="match status" value="1"/>
</dbReference>
<organism evidence="3 4">
    <name type="scientific">Peronospora belbahrii</name>
    <dbReference type="NCBI Taxonomy" id="622444"/>
    <lineage>
        <taxon>Eukaryota</taxon>
        <taxon>Sar</taxon>
        <taxon>Stramenopiles</taxon>
        <taxon>Oomycota</taxon>
        <taxon>Peronosporomycetes</taxon>
        <taxon>Peronosporales</taxon>
        <taxon>Peronosporaceae</taxon>
        <taxon>Peronospora</taxon>
    </lineage>
</organism>
<dbReference type="GO" id="GO:0000272">
    <property type="term" value="P:polysaccharide catabolic process"/>
    <property type="evidence" value="ECO:0007669"/>
    <property type="project" value="UniProtKB-KW"/>
</dbReference>
<dbReference type="GO" id="GO:0008810">
    <property type="term" value="F:cellulase activity"/>
    <property type="evidence" value="ECO:0007669"/>
    <property type="project" value="InterPro"/>
</dbReference>
<dbReference type="Proteomes" id="UP001160483">
    <property type="component" value="Unassembled WGS sequence"/>
</dbReference>
<reference evidence="3" key="1">
    <citation type="submission" date="2021-11" db="EMBL/GenBank/DDBJ databases">
        <authorList>
            <person name="Islam A."/>
            <person name="Islam S."/>
            <person name="Flora M.S."/>
            <person name="Rahman M."/>
            <person name="Ziaur R.M."/>
            <person name="Epstein J.H."/>
            <person name="Hassan M."/>
            <person name="Klassen M."/>
            <person name="Woodard K."/>
            <person name="Webb A."/>
            <person name="Webby R.J."/>
            <person name="El Zowalaty M.E."/>
        </authorList>
    </citation>
    <scope>NUCLEOTIDE SEQUENCE</scope>
    <source>
        <strain evidence="3">Pbs3</strain>
    </source>
</reference>
<dbReference type="PANTHER" id="PTHR34002">
    <property type="entry name" value="BLR1656 PROTEIN"/>
    <property type="match status" value="1"/>
</dbReference>
<comment type="caution">
    <text evidence="3">The sequence shown here is derived from an EMBL/GenBank/DDBJ whole genome shotgun (WGS) entry which is preliminary data.</text>
</comment>
<dbReference type="AlphaFoldDB" id="A0AAU9KLY1"/>
<dbReference type="SUPFAM" id="SSF49899">
    <property type="entry name" value="Concanavalin A-like lectins/glucanases"/>
    <property type="match status" value="1"/>
</dbReference>
<evidence type="ECO:0000256" key="2">
    <source>
        <dbReference type="RuleBase" id="RU361163"/>
    </source>
</evidence>
<dbReference type="InterPro" id="IPR002594">
    <property type="entry name" value="GH12"/>
</dbReference>
<evidence type="ECO:0000313" key="4">
    <source>
        <dbReference type="Proteomes" id="UP001160483"/>
    </source>
</evidence>
<dbReference type="Gene3D" id="2.60.120.180">
    <property type="match status" value="1"/>
</dbReference>
<keyword evidence="2" id="KW-0624">Polysaccharide degradation</keyword>
<keyword evidence="2" id="KW-0119">Carbohydrate metabolism</keyword>
<sequence>MMKYEYIAGPGVIANVAYNLEMNTEDFQTNTGVQYFIRVWINALGGNIPYGDTVPGKGLIVSNVAYDLYIGNHNGIRYITYVATQPVTHFDDDLMVFINELKNNKIISDNDYLVKLDAGTRIIKGSSATFKVKKFQAAIKIESPAE</sequence>
<comment type="similarity">
    <text evidence="1 2">Belongs to the glycosyl hydrolase 12 (cellulase H) family.</text>
</comment>
<proteinExistence type="inferred from homology"/>
<dbReference type="EMBL" id="CAKKTJ010000103">
    <property type="protein sequence ID" value="CAH0474293.1"/>
    <property type="molecule type" value="Genomic_DNA"/>
</dbReference>
<name>A0AAU9KLY1_9STRA</name>
<accession>A0AAU9KLY1</accession>
<dbReference type="Pfam" id="PF01670">
    <property type="entry name" value="Glyco_hydro_12"/>
    <property type="match status" value="1"/>
</dbReference>
<dbReference type="InterPro" id="IPR013319">
    <property type="entry name" value="GH11/12"/>
</dbReference>
<gene>
    <name evidence="3" type="ORF">PBS003_LOCUS1151</name>
</gene>
<evidence type="ECO:0000256" key="1">
    <source>
        <dbReference type="ARBA" id="ARBA00005519"/>
    </source>
</evidence>
<evidence type="ECO:0000313" key="3">
    <source>
        <dbReference type="EMBL" id="CAH0474293.1"/>
    </source>
</evidence>
<keyword evidence="2" id="KW-0378">Hydrolase</keyword>
<protein>
    <submittedName>
        <fullName evidence="3">Uncharacterized protein</fullName>
    </submittedName>
</protein>